<dbReference type="EMBL" id="FMSP01000021">
    <property type="protein sequence ID" value="SCV74436.1"/>
    <property type="molecule type" value="Genomic_DNA"/>
</dbReference>
<evidence type="ECO:0000256" key="2">
    <source>
        <dbReference type="SAM" id="Phobius"/>
    </source>
</evidence>
<sequence length="651" mass="69853">MMAGPQTAGSTSTSTSFSPPHDHAEEDPEHIQQFGPVRGGIVFLETGTPAISRRSTRSGNSLKDGKSGNCDLSDDHDVGGSSEAQLAAPGTRDKTLGGSQMDERVQNHLMCLSDVFKPPVVRQWLSHGRLFRERVERVPSRFELIFDLILVASGFAADSRTTTFKPGIVHQLADAASEHVSGLSLTKVILTFYPAWSIWSDYRNWQNISGVDDVSQRIQTLAILICLVGYSSNASAIELHIVEGGEAASAVARRLLQRAAAAVSSSSAGEGAAIASEISSHGGQQHAVVAATTFFLVAKLIRIVTFLGYAWDMPDFRSAFLARAGALAVVSLIFMGCIWAPSLRATAILAAVGTAVEIASRFSVGVIVSVTRRQWILKAKQRAEDGEMADASKVPIGLGIKMIPAVNLEHTTTKLVARICPVLTVVERTAAFVTIVLGESVISVLFVAKPGTYGLSYQFARAVFGLTVAFIVNAVYFDAALSKKFLHAIRRHWFTNVVWDITHWPLCTGLILASAALAKLVQNEEVSQGIRWQYGGGMGVALLCITVLGILHQSLDPAGASRVNAAFRASVRLVVAIIFALLPLIKSIKDLAFLGIYVGIASAMVIFEVWAKLGVDIVEHEDHRPVEDEEDASLDKGPEDAGGSDLMHAPH</sequence>
<name>A0A238FTM2_9BASI</name>
<dbReference type="OrthoDB" id="191995at2759"/>
<feature type="region of interest" description="Disordered" evidence="1">
    <location>
        <begin position="1"/>
        <end position="27"/>
    </location>
</feature>
<organism evidence="3 4">
    <name type="scientific">Microbotryum intermedium</name>
    <dbReference type="NCBI Taxonomy" id="269621"/>
    <lineage>
        <taxon>Eukaryota</taxon>
        <taxon>Fungi</taxon>
        <taxon>Dikarya</taxon>
        <taxon>Basidiomycota</taxon>
        <taxon>Pucciniomycotina</taxon>
        <taxon>Microbotryomycetes</taxon>
        <taxon>Microbotryales</taxon>
        <taxon>Microbotryaceae</taxon>
        <taxon>Microbotryum</taxon>
    </lineage>
</organism>
<dbReference type="STRING" id="269621.A0A238FTM2"/>
<feature type="region of interest" description="Disordered" evidence="1">
    <location>
        <begin position="47"/>
        <end position="98"/>
    </location>
</feature>
<reference evidence="4" key="1">
    <citation type="submission" date="2016-09" db="EMBL/GenBank/DDBJ databases">
        <authorList>
            <person name="Jeantristanb JTB J.-T."/>
            <person name="Ricardo R."/>
        </authorList>
    </citation>
    <scope>NUCLEOTIDE SEQUENCE [LARGE SCALE GENOMIC DNA]</scope>
</reference>
<feature type="transmembrane region" description="Helical" evidence="2">
    <location>
        <begin position="459"/>
        <end position="481"/>
    </location>
</feature>
<keyword evidence="2" id="KW-0812">Transmembrane</keyword>
<dbReference type="AlphaFoldDB" id="A0A238FTM2"/>
<feature type="transmembrane region" description="Helical" evidence="2">
    <location>
        <begin position="287"/>
        <end position="308"/>
    </location>
</feature>
<evidence type="ECO:0000313" key="3">
    <source>
        <dbReference type="EMBL" id="SCV74436.1"/>
    </source>
</evidence>
<protein>
    <submittedName>
        <fullName evidence="3">BQ2448_8075 protein</fullName>
    </submittedName>
</protein>
<evidence type="ECO:0000313" key="4">
    <source>
        <dbReference type="Proteomes" id="UP000198372"/>
    </source>
</evidence>
<evidence type="ECO:0000256" key="1">
    <source>
        <dbReference type="SAM" id="MobiDB-lite"/>
    </source>
</evidence>
<feature type="transmembrane region" description="Helical" evidence="2">
    <location>
        <begin position="591"/>
        <end position="611"/>
    </location>
</feature>
<feature type="transmembrane region" description="Helical" evidence="2">
    <location>
        <begin position="347"/>
        <end position="370"/>
    </location>
</feature>
<feature type="transmembrane region" description="Helical" evidence="2">
    <location>
        <begin position="493"/>
        <end position="518"/>
    </location>
</feature>
<gene>
    <name evidence="3" type="ORF">BQ2448_8075</name>
</gene>
<dbReference type="PANTHER" id="PTHR36840:SF1">
    <property type="entry name" value="BLL5714 PROTEIN"/>
    <property type="match status" value="1"/>
</dbReference>
<feature type="region of interest" description="Disordered" evidence="1">
    <location>
        <begin position="623"/>
        <end position="651"/>
    </location>
</feature>
<dbReference type="InterPro" id="IPR010640">
    <property type="entry name" value="Low_temperature_requirement_A"/>
</dbReference>
<feature type="transmembrane region" description="Helical" evidence="2">
    <location>
        <begin position="530"/>
        <end position="551"/>
    </location>
</feature>
<proteinExistence type="predicted"/>
<keyword evidence="2" id="KW-1133">Transmembrane helix</keyword>
<dbReference type="Pfam" id="PF06772">
    <property type="entry name" value="LtrA"/>
    <property type="match status" value="1"/>
</dbReference>
<feature type="transmembrane region" description="Helical" evidence="2">
    <location>
        <begin position="320"/>
        <end position="341"/>
    </location>
</feature>
<accession>A0A238FTM2</accession>
<dbReference type="PANTHER" id="PTHR36840">
    <property type="entry name" value="BLL5714 PROTEIN"/>
    <property type="match status" value="1"/>
</dbReference>
<dbReference type="Proteomes" id="UP000198372">
    <property type="component" value="Unassembled WGS sequence"/>
</dbReference>
<feature type="transmembrane region" description="Helical" evidence="2">
    <location>
        <begin position="563"/>
        <end position="585"/>
    </location>
</feature>
<keyword evidence="2" id="KW-0472">Membrane</keyword>
<keyword evidence="4" id="KW-1185">Reference proteome</keyword>